<sequence length="12" mass="1349">MSRTAPVAFQLK</sequence>
<dbReference type="EMBL" id="GGEC01079032">
    <property type="protein sequence ID" value="MBX59516.1"/>
    <property type="molecule type" value="Transcribed_RNA"/>
</dbReference>
<accession>A0A2P2PXQ5</accession>
<reference evidence="1" key="1">
    <citation type="submission" date="2018-02" db="EMBL/GenBank/DDBJ databases">
        <title>Rhizophora mucronata_Transcriptome.</title>
        <authorList>
            <person name="Meera S.P."/>
            <person name="Sreeshan A."/>
            <person name="Augustine A."/>
        </authorList>
    </citation>
    <scope>NUCLEOTIDE SEQUENCE</scope>
    <source>
        <tissue evidence="1">Leaf</tissue>
    </source>
</reference>
<organism evidence="1">
    <name type="scientific">Rhizophora mucronata</name>
    <name type="common">Asiatic mangrove</name>
    <dbReference type="NCBI Taxonomy" id="61149"/>
    <lineage>
        <taxon>Eukaryota</taxon>
        <taxon>Viridiplantae</taxon>
        <taxon>Streptophyta</taxon>
        <taxon>Embryophyta</taxon>
        <taxon>Tracheophyta</taxon>
        <taxon>Spermatophyta</taxon>
        <taxon>Magnoliopsida</taxon>
        <taxon>eudicotyledons</taxon>
        <taxon>Gunneridae</taxon>
        <taxon>Pentapetalae</taxon>
        <taxon>rosids</taxon>
        <taxon>fabids</taxon>
        <taxon>Malpighiales</taxon>
        <taxon>Rhizophoraceae</taxon>
        <taxon>Rhizophora</taxon>
    </lineage>
</organism>
<proteinExistence type="predicted"/>
<name>A0A2P2PXQ5_RHIMU</name>
<protein>
    <submittedName>
        <fullName evidence="1">Uncharacterized protein</fullName>
    </submittedName>
</protein>
<evidence type="ECO:0000313" key="1">
    <source>
        <dbReference type="EMBL" id="MBX59516.1"/>
    </source>
</evidence>